<keyword evidence="3" id="KW-1185">Reference proteome</keyword>
<accession>A0A433SUT6</accession>
<feature type="compositionally biased region" description="Polar residues" evidence="1">
    <location>
        <begin position="1"/>
        <end position="13"/>
    </location>
</feature>
<feature type="compositionally biased region" description="Low complexity" evidence="1">
    <location>
        <begin position="117"/>
        <end position="136"/>
    </location>
</feature>
<comment type="caution">
    <text evidence="2">The sequence shown here is derived from an EMBL/GenBank/DDBJ whole genome shotgun (WGS) entry which is preliminary data.</text>
</comment>
<feature type="compositionally biased region" description="Polar residues" evidence="1">
    <location>
        <begin position="230"/>
        <end position="275"/>
    </location>
</feature>
<feature type="compositionally biased region" description="Low complexity" evidence="1">
    <location>
        <begin position="276"/>
        <end position="285"/>
    </location>
</feature>
<feature type="compositionally biased region" description="Basic and acidic residues" evidence="1">
    <location>
        <begin position="463"/>
        <end position="473"/>
    </location>
</feature>
<organism evidence="2 3">
    <name type="scientific">Elysia chlorotica</name>
    <name type="common">Eastern emerald elysia</name>
    <name type="synonym">Sea slug</name>
    <dbReference type="NCBI Taxonomy" id="188477"/>
    <lineage>
        <taxon>Eukaryota</taxon>
        <taxon>Metazoa</taxon>
        <taxon>Spiralia</taxon>
        <taxon>Lophotrochozoa</taxon>
        <taxon>Mollusca</taxon>
        <taxon>Gastropoda</taxon>
        <taxon>Heterobranchia</taxon>
        <taxon>Euthyneura</taxon>
        <taxon>Panpulmonata</taxon>
        <taxon>Sacoglossa</taxon>
        <taxon>Placobranchoidea</taxon>
        <taxon>Plakobranchidae</taxon>
        <taxon>Elysia</taxon>
    </lineage>
</organism>
<feature type="compositionally biased region" description="Polar residues" evidence="1">
    <location>
        <begin position="286"/>
        <end position="307"/>
    </location>
</feature>
<protein>
    <submittedName>
        <fullName evidence="2">Uncharacterized protein</fullName>
    </submittedName>
</protein>
<feature type="compositionally biased region" description="Polar residues" evidence="1">
    <location>
        <begin position="195"/>
        <end position="206"/>
    </location>
</feature>
<feature type="region of interest" description="Disordered" evidence="1">
    <location>
        <begin position="57"/>
        <end position="473"/>
    </location>
</feature>
<feature type="region of interest" description="Disordered" evidence="1">
    <location>
        <begin position="1"/>
        <end position="36"/>
    </location>
</feature>
<feature type="compositionally biased region" description="Low complexity" evidence="1">
    <location>
        <begin position="444"/>
        <end position="462"/>
    </location>
</feature>
<dbReference type="AlphaFoldDB" id="A0A433SUT6"/>
<evidence type="ECO:0000256" key="1">
    <source>
        <dbReference type="SAM" id="MobiDB-lite"/>
    </source>
</evidence>
<evidence type="ECO:0000313" key="2">
    <source>
        <dbReference type="EMBL" id="RUS73060.1"/>
    </source>
</evidence>
<feature type="compositionally biased region" description="Pro residues" evidence="1">
    <location>
        <begin position="357"/>
        <end position="366"/>
    </location>
</feature>
<name>A0A433SUT6_ELYCH</name>
<proteinExistence type="predicted"/>
<dbReference type="Proteomes" id="UP000271974">
    <property type="component" value="Unassembled WGS sequence"/>
</dbReference>
<feature type="compositionally biased region" description="Polar residues" evidence="1">
    <location>
        <begin position="379"/>
        <end position="401"/>
    </location>
</feature>
<feature type="compositionally biased region" description="Low complexity" evidence="1">
    <location>
        <begin position="218"/>
        <end position="227"/>
    </location>
</feature>
<feature type="compositionally biased region" description="Polar residues" evidence="1">
    <location>
        <begin position="420"/>
        <end position="438"/>
    </location>
</feature>
<feature type="non-terminal residue" evidence="2">
    <location>
        <position position="473"/>
    </location>
</feature>
<evidence type="ECO:0000313" key="3">
    <source>
        <dbReference type="Proteomes" id="UP000271974"/>
    </source>
</evidence>
<dbReference type="EMBL" id="RQTK01000981">
    <property type="protein sequence ID" value="RUS73060.1"/>
    <property type="molecule type" value="Genomic_DNA"/>
</dbReference>
<feature type="compositionally biased region" description="Polar residues" evidence="1">
    <location>
        <begin position="137"/>
        <end position="146"/>
    </location>
</feature>
<gene>
    <name evidence="2" type="ORF">EGW08_019175</name>
</gene>
<sequence>MDSFQRDSYSGESSAEGPHSHRSYHGNHPASHQVVVKQLRPWDTSFPDLEVVTAKQHGSFDDLLDPGNRVGRQSARGPGGAPSKPTFNARSKSHENFSRLPPEGRPPGMHQHHSEPQQQYNPQLQQHPQHQQQQQNSRGVPNTSSLVRDGPQSLRDSTKQMSSGSPHDYSNRGPHSDERYMGHPYHPQQQQQQQSPAGSFSSPHNNSPHDRQTPREANPLNSSSNHPHSFRNSYASSTNVVQPYNPNASNQQYPSPTQGSPNINSSFRGSLHGSSNNNNNNNNNNQSYQTRPLSLSSSQGVGPSHNQTSDRRVQDGSNPHTYVNFPKREPPGTQRPGYDYQGSARPGDQSLNSTGSGPPPERPPYPVAVRRQMVEEMAQIQTPVTQKDFLTSAELNQQRMQQPPYFQYPSPRDQYGNKLPSESNPHDMSQASVQSATRDGSHGSSRNLPNSRLSSASRASTASRRDDGKRGSD</sequence>
<reference evidence="2 3" key="1">
    <citation type="submission" date="2019-01" db="EMBL/GenBank/DDBJ databases">
        <title>A draft genome assembly of the solar-powered sea slug Elysia chlorotica.</title>
        <authorList>
            <person name="Cai H."/>
            <person name="Li Q."/>
            <person name="Fang X."/>
            <person name="Li J."/>
            <person name="Curtis N.E."/>
            <person name="Altenburger A."/>
            <person name="Shibata T."/>
            <person name="Feng M."/>
            <person name="Maeda T."/>
            <person name="Schwartz J.A."/>
            <person name="Shigenobu S."/>
            <person name="Lundholm N."/>
            <person name="Nishiyama T."/>
            <person name="Yang H."/>
            <person name="Hasebe M."/>
            <person name="Li S."/>
            <person name="Pierce S.K."/>
            <person name="Wang J."/>
        </authorList>
    </citation>
    <scope>NUCLEOTIDE SEQUENCE [LARGE SCALE GENOMIC DNA]</scope>
    <source>
        <strain evidence="2">EC2010</strain>
        <tissue evidence="2">Whole organism of an adult</tissue>
    </source>
</reference>